<evidence type="ECO:0000313" key="2">
    <source>
        <dbReference type="Proteomes" id="UP000634780"/>
    </source>
</evidence>
<accession>A0ABS0XGD8</accession>
<sequence length="270" mass="29354">MPAMDPARRRLRLADAHISVLGLLVEEGEVPAELAQARAELRDAGILDADEKISAELYPLVSTLMEPHVIARVEMTGPQGVSTSGAVVGNDFVFAHEGWPGEEESEYVPVEPEMLVFALSRMVDLHKGPADITDADDVGEEIVATMGVLDAVLDRMESEGHEEHAAIAEAVRAPARLAEVLSHLNCMWRMTVAWPGGEDVPDGLGVSAIAVWDCGLEGYWIREAPAEPVREGQVDESSELKVRRVTAKEIWELITDLLPDQEQLLVDPAA</sequence>
<organism evidence="1 2">
    <name type="scientific">Streptomyces flavofungini</name>
    <dbReference type="NCBI Taxonomy" id="68200"/>
    <lineage>
        <taxon>Bacteria</taxon>
        <taxon>Bacillati</taxon>
        <taxon>Actinomycetota</taxon>
        <taxon>Actinomycetes</taxon>
        <taxon>Kitasatosporales</taxon>
        <taxon>Streptomycetaceae</taxon>
        <taxon>Streptomyces</taxon>
    </lineage>
</organism>
<reference evidence="1 2" key="1">
    <citation type="submission" date="2020-12" db="EMBL/GenBank/DDBJ databases">
        <title>Streptomyces typhae sp. nov., a novel endophytic actinomycete isolated from the root of cattail pollen (Typha angustifolia L.).</title>
        <authorList>
            <person name="Peng C."/>
            <person name="Liu C."/>
        </authorList>
    </citation>
    <scope>NUCLEOTIDE SEQUENCE [LARGE SCALE GENOMIC DNA]</scope>
    <source>
        <strain evidence="1 2">JCM 4753</strain>
    </source>
</reference>
<dbReference type="EMBL" id="JAEKOZ010000035">
    <property type="protein sequence ID" value="MBJ3812290.1"/>
    <property type="molecule type" value="Genomic_DNA"/>
</dbReference>
<proteinExistence type="predicted"/>
<dbReference type="Proteomes" id="UP000634780">
    <property type="component" value="Unassembled WGS sequence"/>
</dbReference>
<evidence type="ECO:0000313" key="1">
    <source>
        <dbReference type="EMBL" id="MBJ3812290.1"/>
    </source>
</evidence>
<name>A0ABS0XGD8_9ACTN</name>
<comment type="caution">
    <text evidence="1">The sequence shown here is derived from an EMBL/GenBank/DDBJ whole genome shotgun (WGS) entry which is preliminary data.</text>
</comment>
<dbReference type="RefSeq" id="WP_190117721.1">
    <property type="nucleotide sequence ID" value="NZ_BMVR01000008.1"/>
</dbReference>
<keyword evidence="2" id="KW-1185">Reference proteome</keyword>
<protein>
    <submittedName>
        <fullName evidence="1">Uncharacterized protein</fullName>
    </submittedName>
</protein>
<gene>
    <name evidence="1" type="ORF">JGB26_35285</name>
</gene>